<organism evidence="1 3">
    <name type="scientific">Bacillus canaveralius</name>
    <dbReference type="NCBI Taxonomy" id="1403243"/>
    <lineage>
        <taxon>Bacteria</taxon>
        <taxon>Bacillati</taxon>
        <taxon>Bacillota</taxon>
        <taxon>Bacilli</taxon>
        <taxon>Bacillales</taxon>
        <taxon>Bacillaceae</taxon>
        <taxon>Bacillus</taxon>
    </lineage>
</organism>
<proteinExistence type="predicted"/>
<name>A0A2N5GLV2_9BACI</name>
<dbReference type="AlphaFoldDB" id="A0A2N5GLV2"/>
<dbReference type="Proteomes" id="UP000235114">
    <property type="component" value="Unassembled WGS sequence"/>
</dbReference>
<evidence type="ECO:0000313" key="2">
    <source>
        <dbReference type="EMBL" id="PLR97190.1"/>
    </source>
</evidence>
<accession>A0A2N5GLV2</accession>
<sequence length="62" mass="7470">MFYPTVYSKENDQRHIVKDKNICECGFKYNGFSTFIMRDFKKIQFKHVKEITCPKCKSVLKQ</sequence>
<reference evidence="2 4" key="2">
    <citation type="submission" date="2017-12" db="EMBL/GenBank/DDBJ databases">
        <title>Comparative Functional Genomics of Dry Heat Resistant strains isolated from the Viking Spacecraft.</title>
        <authorList>
            <person name="Seuylemezian A."/>
            <person name="Cooper K."/>
            <person name="Vaishampayan P."/>
        </authorList>
    </citation>
    <scope>NUCLEOTIDE SEQUENCE [LARGE SCALE GENOMIC DNA]</scope>
    <source>
        <strain evidence="2 4">ATCC 29669</strain>
    </source>
</reference>
<keyword evidence="4" id="KW-1185">Reference proteome</keyword>
<dbReference type="Proteomes" id="UP000234951">
    <property type="component" value="Unassembled WGS sequence"/>
</dbReference>
<evidence type="ECO:0000313" key="3">
    <source>
        <dbReference type="Proteomes" id="UP000234951"/>
    </source>
</evidence>
<comment type="caution">
    <text evidence="1">The sequence shown here is derived from an EMBL/GenBank/DDBJ whole genome shotgun (WGS) entry which is preliminary data.</text>
</comment>
<dbReference type="EMBL" id="PGVD01000028">
    <property type="protein sequence ID" value="PLR97190.1"/>
    <property type="molecule type" value="Genomic_DNA"/>
</dbReference>
<gene>
    <name evidence="1" type="ORF">CU635_09960</name>
    <name evidence="2" type="ORF">CVD25_11235</name>
</gene>
<dbReference type="EMBL" id="PGVA01000024">
    <property type="protein sequence ID" value="PLR82805.1"/>
    <property type="molecule type" value="Genomic_DNA"/>
</dbReference>
<evidence type="ECO:0000313" key="4">
    <source>
        <dbReference type="Proteomes" id="UP000235114"/>
    </source>
</evidence>
<protein>
    <submittedName>
        <fullName evidence="1">Uncharacterized protein</fullName>
    </submittedName>
</protein>
<reference evidence="1 3" key="1">
    <citation type="submission" date="2017-11" db="EMBL/GenBank/DDBJ databases">
        <title>Comparitive Functional Genomics of Dry Heat Resistant strains isolated from the Viking Spacecraft.</title>
        <authorList>
            <person name="Seuylemezian A."/>
            <person name="Cooper K."/>
            <person name="Vaishampayan P."/>
        </authorList>
    </citation>
    <scope>NUCLEOTIDE SEQUENCE [LARGE SCALE GENOMIC DNA]</scope>
    <source>
        <strain evidence="1 3">M4.6</strain>
    </source>
</reference>
<evidence type="ECO:0000313" key="1">
    <source>
        <dbReference type="EMBL" id="PLR82805.1"/>
    </source>
</evidence>